<evidence type="ECO:0000313" key="1">
    <source>
        <dbReference type="EMBL" id="OAG66467.1"/>
    </source>
</evidence>
<evidence type="ECO:0000313" key="2">
    <source>
        <dbReference type="Proteomes" id="UP000077659"/>
    </source>
</evidence>
<accession>A0A1A9MA24</accession>
<organism evidence="1 2">
    <name type="scientific">Xanthomonas floridensis</name>
    <dbReference type="NCBI Taxonomy" id="1843580"/>
    <lineage>
        <taxon>Bacteria</taxon>
        <taxon>Pseudomonadati</taxon>
        <taxon>Pseudomonadota</taxon>
        <taxon>Gammaproteobacteria</taxon>
        <taxon>Lysobacterales</taxon>
        <taxon>Lysobacteraceae</taxon>
        <taxon>Xanthomonas</taxon>
    </lineage>
</organism>
<reference evidence="1 2" key="1">
    <citation type="submission" date="2016-05" db="EMBL/GenBank/DDBJ databases">
        <title>Pathogenic, phenotypic and molecular characterisation of Xanthomonas nasturtii sp. nov. and Xanthomonas floridensis sp. nov., new species of Xanthomonas associated with watercress production in Florida.</title>
        <authorList>
            <person name="Vicente J.G."/>
            <person name="Rothwell S."/>
            <person name="Holub E.B."/>
            <person name="Studholme D.J."/>
        </authorList>
    </citation>
    <scope>NUCLEOTIDE SEQUENCE [LARGE SCALE GENOMIC DNA]</scope>
    <source>
        <strain evidence="1 2">WHRI 8848</strain>
    </source>
</reference>
<sequence>MLIDQAMLSQLVEQKMIAKNILLNYMMTMKDDLVGRHACRLFGRDRQSVIRSVDKSDSTCFW</sequence>
<gene>
    <name evidence="1" type="ORF">A7D17_21385</name>
</gene>
<dbReference type="EMBL" id="LXNG01000030">
    <property type="protein sequence ID" value="OAG66467.1"/>
    <property type="molecule type" value="Genomic_DNA"/>
</dbReference>
<protein>
    <submittedName>
        <fullName evidence="1">Uncharacterized protein</fullName>
    </submittedName>
</protein>
<name>A0A1A9MA24_9XANT</name>
<dbReference type="AlphaFoldDB" id="A0A1A9MA24"/>
<proteinExistence type="predicted"/>
<dbReference type="Proteomes" id="UP000077659">
    <property type="component" value="Unassembled WGS sequence"/>
</dbReference>
<comment type="caution">
    <text evidence="1">The sequence shown here is derived from an EMBL/GenBank/DDBJ whole genome shotgun (WGS) entry which is preliminary data.</text>
</comment>
<dbReference type="STRING" id="1843580.A7D17_21385"/>